<dbReference type="Proteomes" id="UP000001798">
    <property type="component" value="Chromosome 6"/>
</dbReference>
<evidence type="ECO:0000313" key="1">
    <source>
        <dbReference type="EMBL" id="ATZ51292.1"/>
    </source>
</evidence>
<evidence type="ECO:0000313" key="2">
    <source>
        <dbReference type="Proteomes" id="UP000001798"/>
    </source>
</evidence>
<name>A0A384JLC8_BOTFB</name>
<organism evidence="1 2">
    <name type="scientific">Botryotinia fuckeliana (strain B05.10)</name>
    <name type="common">Noble rot fungus</name>
    <name type="synonym">Botrytis cinerea</name>
    <dbReference type="NCBI Taxonomy" id="332648"/>
    <lineage>
        <taxon>Eukaryota</taxon>
        <taxon>Fungi</taxon>
        <taxon>Dikarya</taxon>
        <taxon>Ascomycota</taxon>
        <taxon>Pezizomycotina</taxon>
        <taxon>Leotiomycetes</taxon>
        <taxon>Helotiales</taxon>
        <taxon>Sclerotiniaceae</taxon>
        <taxon>Botrytis</taxon>
    </lineage>
</organism>
<dbReference type="RefSeq" id="XP_001546773.1">
    <property type="nucleotide sequence ID" value="XM_001546723.2"/>
</dbReference>
<dbReference type="OrthoDB" id="3503586at2759"/>
<accession>A0A384JLC8</accession>
<dbReference type="KEGG" id="bfu:BCIN_06g07060"/>
<keyword evidence="2" id="KW-1185">Reference proteome</keyword>
<proteinExistence type="predicted"/>
<protein>
    <submittedName>
        <fullName evidence="1">Uncharacterized protein</fullName>
    </submittedName>
</protein>
<reference evidence="1 2" key="1">
    <citation type="journal article" date="2011" name="PLoS Genet.">
        <title>Genomic analysis of the necrotrophic fungal pathogens Sclerotinia sclerotiorum and Botrytis cinerea.</title>
        <authorList>
            <person name="Amselem J."/>
            <person name="Cuomo C.A."/>
            <person name="van Kan J.A."/>
            <person name="Viaud M."/>
            <person name="Benito E.P."/>
            <person name="Couloux A."/>
            <person name="Coutinho P.M."/>
            <person name="de Vries R.P."/>
            <person name="Dyer P.S."/>
            <person name="Fillinger S."/>
            <person name="Fournier E."/>
            <person name="Gout L."/>
            <person name="Hahn M."/>
            <person name="Kohn L."/>
            <person name="Lapalu N."/>
            <person name="Plummer K.M."/>
            <person name="Pradier J.M."/>
            <person name="Quevillon E."/>
            <person name="Sharon A."/>
            <person name="Simon A."/>
            <person name="ten Have A."/>
            <person name="Tudzynski B."/>
            <person name="Tudzynski P."/>
            <person name="Wincker P."/>
            <person name="Andrew M."/>
            <person name="Anthouard V."/>
            <person name="Beever R.E."/>
            <person name="Beffa R."/>
            <person name="Benoit I."/>
            <person name="Bouzid O."/>
            <person name="Brault B."/>
            <person name="Chen Z."/>
            <person name="Choquer M."/>
            <person name="Collemare J."/>
            <person name="Cotton P."/>
            <person name="Danchin E.G."/>
            <person name="Da Silva C."/>
            <person name="Gautier A."/>
            <person name="Giraud C."/>
            <person name="Giraud T."/>
            <person name="Gonzalez C."/>
            <person name="Grossetete S."/>
            <person name="Guldener U."/>
            <person name="Henrissat B."/>
            <person name="Howlett B.J."/>
            <person name="Kodira C."/>
            <person name="Kretschmer M."/>
            <person name="Lappartient A."/>
            <person name="Leroch M."/>
            <person name="Levis C."/>
            <person name="Mauceli E."/>
            <person name="Neuveglise C."/>
            <person name="Oeser B."/>
            <person name="Pearson M."/>
            <person name="Poulain J."/>
            <person name="Poussereau N."/>
            <person name="Quesneville H."/>
            <person name="Rascle C."/>
            <person name="Schumacher J."/>
            <person name="Segurens B."/>
            <person name="Sexton A."/>
            <person name="Silva E."/>
            <person name="Sirven C."/>
            <person name="Soanes D.M."/>
            <person name="Talbot N.J."/>
            <person name="Templeton M."/>
            <person name="Yandava C."/>
            <person name="Yarden O."/>
            <person name="Zeng Q."/>
            <person name="Rollins J.A."/>
            <person name="Lebrun M.H."/>
            <person name="Dickman M."/>
        </authorList>
    </citation>
    <scope>NUCLEOTIDE SEQUENCE [LARGE SCALE GENOMIC DNA]</scope>
    <source>
        <strain evidence="1 2">B05.10</strain>
    </source>
</reference>
<reference evidence="1 2" key="2">
    <citation type="journal article" date="2012" name="Eukaryot. Cell">
        <title>Genome update of Botrytis cinerea strains B05.10 and T4.</title>
        <authorList>
            <person name="Staats M."/>
            <person name="van Kan J.A."/>
        </authorList>
    </citation>
    <scope>NUCLEOTIDE SEQUENCE [LARGE SCALE GENOMIC DNA]</scope>
    <source>
        <strain evidence="1 2">B05.10</strain>
    </source>
</reference>
<gene>
    <name evidence="1" type="ORF">BCIN_06g07060</name>
</gene>
<dbReference type="EMBL" id="CP009810">
    <property type="protein sequence ID" value="ATZ51292.1"/>
    <property type="molecule type" value="Genomic_DNA"/>
</dbReference>
<reference evidence="1 2" key="3">
    <citation type="journal article" date="2017" name="Mol. Plant Pathol.">
        <title>A gapless genome sequence of the fungus Botrytis cinerea.</title>
        <authorList>
            <person name="Van Kan J.A."/>
            <person name="Stassen J.H."/>
            <person name="Mosbach A."/>
            <person name="Van Der Lee T.A."/>
            <person name="Faino L."/>
            <person name="Farmer A.D."/>
            <person name="Papasotiriou D.G."/>
            <person name="Zhou S."/>
            <person name="Seidl M.F."/>
            <person name="Cottam E."/>
            <person name="Edel D."/>
            <person name="Hahn M."/>
            <person name="Schwartz D.C."/>
            <person name="Dietrich R.A."/>
            <person name="Widdison S."/>
            <person name="Scalliet G."/>
        </authorList>
    </citation>
    <scope>NUCLEOTIDE SEQUENCE [LARGE SCALE GENOMIC DNA]</scope>
    <source>
        <strain evidence="1 2">B05.10</strain>
    </source>
</reference>
<sequence>MFTYNIVKTLKFADPEVCVMFRKLLLIIPCNFSPLSKIPNQMSLLYSSLRHLTLRKMFSYEHGGFEMFLTHSLRKFERLISVKVECEYGEFFSSSFVQNQDRWISLLNKMITGENGELVQGTRIGGEEASGTLPSAPTWVWKVGNGDSREAKMLIGMRRDINLVIKHKVYHVRF</sequence>
<dbReference type="AlphaFoldDB" id="A0A384JLC8"/>
<dbReference type="VEuPathDB" id="FungiDB:Bcin06g07060"/>
<dbReference type="GeneID" id="5427225"/>